<dbReference type="PANTHER" id="PTHR24121:SF21">
    <property type="entry name" value="ANKYRIN REPEAT FAMILY PROTEIN"/>
    <property type="match status" value="1"/>
</dbReference>
<dbReference type="AlphaFoldDB" id="A0A0F3QAN8"/>
<dbReference type="PANTHER" id="PTHR24121">
    <property type="entry name" value="NO MECHANORECEPTOR POTENTIAL C, ISOFORM D-RELATED"/>
    <property type="match status" value="1"/>
</dbReference>
<sequence>MIDVKTKLEGHNILHKALAGIVDVEMVKILLENEPYLVARIDNQSLNPYMFGERYGFGIEAQNEQNSKIKKVIEHYEKKVASGKVPIRESKSLFIKDTKETPDSLKFLQYLYDKGNEENLKLYIAVNLKQNKDVFYQAVMSNKKKLVKKILSYNPKCIDYTNSEGHNVLHIALKNKAKADAEMIEILLQCKPKLITEKNKENLTPLMFGEKYGFSEVLSKKEIDKIKAILKDYERDAIRYDSYLPDPPNEKMVDFEDELLGNNLGGVNGTEL</sequence>
<dbReference type="Pfam" id="PF12796">
    <property type="entry name" value="Ank_2"/>
    <property type="match status" value="1"/>
</dbReference>
<dbReference type="PATRIC" id="fig|1359193.3.peg.196"/>
<organism evidence="1 2">
    <name type="scientific">Rickettsia bellii str. RML An4</name>
    <dbReference type="NCBI Taxonomy" id="1359193"/>
    <lineage>
        <taxon>Bacteria</taxon>
        <taxon>Pseudomonadati</taxon>
        <taxon>Pseudomonadota</taxon>
        <taxon>Alphaproteobacteria</taxon>
        <taxon>Rickettsiales</taxon>
        <taxon>Rickettsiaceae</taxon>
        <taxon>Rickettsieae</taxon>
        <taxon>Rickettsia</taxon>
        <taxon>belli group</taxon>
    </lineage>
</organism>
<proteinExistence type="predicted"/>
<keyword evidence="2" id="KW-1185">Reference proteome</keyword>
<evidence type="ECO:0000313" key="2">
    <source>
        <dbReference type="Proteomes" id="UP000033661"/>
    </source>
</evidence>
<evidence type="ECO:0000313" key="1">
    <source>
        <dbReference type="EMBL" id="KJV89236.1"/>
    </source>
</evidence>
<dbReference type="InterPro" id="IPR036770">
    <property type="entry name" value="Ankyrin_rpt-contain_sf"/>
</dbReference>
<gene>
    <name evidence="1" type="ORF">RBEAN4_0207</name>
</gene>
<protein>
    <submittedName>
        <fullName evidence="1">Ankyrin repeats family protein</fullName>
    </submittedName>
</protein>
<name>A0A0F3QAN8_RICBE</name>
<reference evidence="1 2" key="1">
    <citation type="submission" date="2015-02" db="EMBL/GenBank/DDBJ databases">
        <title>Genome Sequencing of Rickettsiales.</title>
        <authorList>
            <person name="Daugherty S.C."/>
            <person name="Su Q."/>
            <person name="Abolude K."/>
            <person name="Beier-Sexton M."/>
            <person name="Carlyon J.A."/>
            <person name="Carter R."/>
            <person name="Day N.P."/>
            <person name="Dumler S.J."/>
            <person name="Dyachenko V."/>
            <person name="Godinez A."/>
            <person name="Kurtti T.J."/>
            <person name="Lichay M."/>
            <person name="Mullins K.E."/>
            <person name="Ott S."/>
            <person name="Pappas-Brown V."/>
            <person name="Paris D.H."/>
            <person name="Patel P."/>
            <person name="Richards A.L."/>
            <person name="Sadzewicz L."/>
            <person name="Sears K."/>
            <person name="Seidman D."/>
            <person name="Sengamalay N."/>
            <person name="Stenos J."/>
            <person name="Tallon L.J."/>
            <person name="Vincent G."/>
            <person name="Fraser C.M."/>
            <person name="Munderloh U."/>
            <person name="Dunning-Hotopp J.C."/>
        </authorList>
    </citation>
    <scope>NUCLEOTIDE SEQUENCE [LARGE SCALE GENOMIC DNA]</scope>
    <source>
        <strain evidence="1 2">RML An4</strain>
    </source>
</reference>
<dbReference type="EMBL" id="LAOI01000001">
    <property type="protein sequence ID" value="KJV89236.1"/>
    <property type="molecule type" value="Genomic_DNA"/>
</dbReference>
<accession>A0A0F3QAN8</accession>
<comment type="caution">
    <text evidence="1">The sequence shown here is derived from an EMBL/GenBank/DDBJ whole genome shotgun (WGS) entry which is preliminary data.</text>
</comment>
<dbReference type="RefSeq" id="WP_041804708.1">
    <property type="nucleotide sequence ID" value="NZ_LAOI01000001.1"/>
</dbReference>
<dbReference type="Gene3D" id="1.25.40.20">
    <property type="entry name" value="Ankyrin repeat-containing domain"/>
    <property type="match status" value="1"/>
</dbReference>
<dbReference type="InterPro" id="IPR002110">
    <property type="entry name" value="Ankyrin_rpt"/>
</dbReference>
<dbReference type="SUPFAM" id="SSF48403">
    <property type="entry name" value="Ankyrin repeat"/>
    <property type="match status" value="1"/>
</dbReference>
<dbReference type="Proteomes" id="UP000033661">
    <property type="component" value="Unassembled WGS sequence"/>
</dbReference>
<dbReference type="SMART" id="SM00248">
    <property type="entry name" value="ANK"/>
    <property type="match status" value="3"/>
</dbReference>